<evidence type="ECO:0000259" key="18">
    <source>
        <dbReference type="PROSITE" id="PS51371"/>
    </source>
</evidence>
<dbReference type="Proteomes" id="UP000240988">
    <property type="component" value="Unassembled WGS sequence"/>
</dbReference>
<dbReference type="GO" id="GO:0046872">
    <property type="term" value="F:metal ion binding"/>
    <property type="evidence" value="ECO:0007669"/>
    <property type="project" value="UniProtKB-KW"/>
</dbReference>
<dbReference type="InterPro" id="IPR008915">
    <property type="entry name" value="Peptidase_M50"/>
</dbReference>
<evidence type="ECO:0000256" key="10">
    <source>
        <dbReference type="ARBA" id="ARBA00022989"/>
    </source>
</evidence>
<dbReference type="EMBL" id="FUFA01000001">
    <property type="protein sequence ID" value="SPM32277.1"/>
    <property type="molecule type" value="Genomic_DNA"/>
</dbReference>
<evidence type="ECO:0000313" key="19">
    <source>
        <dbReference type="EMBL" id="SPM32277.1"/>
    </source>
</evidence>
<comment type="similarity">
    <text evidence="2">Belongs to the peptidase M50B family.</text>
</comment>
<dbReference type="GO" id="GO:0006508">
    <property type="term" value="P:proteolysis"/>
    <property type="evidence" value="ECO:0007669"/>
    <property type="project" value="UniProtKB-KW"/>
</dbReference>
<evidence type="ECO:0000256" key="9">
    <source>
        <dbReference type="ARBA" id="ARBA00022833"/>
    </source>
</evidence>
<feature type="binding site" evidence="15">
    <location>
        <position position="66"/>
    </location>
    <ligand>
        <name>Zn(2+)</name>
        <dbReference type="ChEBI" id="CHEBI:29105"/>
        <note>catalytic</note>
    </ligand>
</feature>
<accession>A0A2U3NL59</accession>
<evidence type="ECO:0000256" key="15">
    <source>
        <dbReference type="PIRSR" id="PIRSR006404-2"/>
    </source>
</evidence>
<comment type="subcellular location">
    <subcellularLocation>
        <location evidence="1">Cell membrane</location>
        <topology evidence="1">Multi-pass membrane protein</topology>
    </subcellularLocation>
</comment>
<comment type="cofactor">
    <cofactor evidence="15">
        <name>Zn(2+)</name>
        <dbReference type="ChEBI" id="CHEBI:29105"/>
    </cofactor>
    <text evidence="15">Binds 1 zinc ion per subunit.</text>
</comment>
<keyword evidence="6 15" id="KW-0479">Metal-binding</keyword>
<dbReference type="Pfam" id="PF02163">
    <property type="entry name" value="Peptidase_M50"/>
    <property type="match status" value="2"/>
</dbReference>
<feature type="transmembrane region" description="Helical" evidence="17">
    <location>
        <begin position="108"/>
        <end position="130"/>
    </location>
</feature>
<evidence type="ECO:0000256" key="13">
    <source>
        <dbReference type="ARBA" id="ARBA00023136"/>
    </source>
</evidence>
<dbReference type="GO" id="GO:0008237">
    <property type="term" value="F:metallopeptidase activity"/>
    <property type="evidence" value="ECO:0007669"/>
    <property type="project" value="UniProtKB-KW"/>
</dbReference>
<evidence type="ECO:0000256" key="14">
    <source>
        <dbReference type="PIRSR" id="PIRSR006404-1"/>
    </source>
</evidence>
<keyword evidence="3" id="KW-1003">Cell membrane</keyword>
<evidence type="ECO:0000313" key="20">
    <source>
        <dbReference type="Proteomes" id="UP000240988"/>
    </source>
</evidence>
<dbReference type="STRING" id="1841860.GCA_900157375_00073"/>
<evidence type="ECO:0000256" key="7">
    <source>
        <dbReference type="ARBA" id="ARBA00022737"/>
    </source>
</evidence>
<keyword evidence="11" id="KW-0482">Metalloprotease</keyword>
<proteinExistence type="inferred from homology"/>
<dbReference type="PANTHER" id="PTHR39188:SF3">
    <property type="entry name" value="STAGE IV SPORULATION PROTEIN FB"/>
    <property type="match status" value="1"/>
</dbReference>
<dbReference type="AlphaFoldDB" id="A0A2U3NL59"/>
<sequence length="381" mass="40200">VAENIRLGTVAGFRLGVHWSVLVILWLFTWSLASTLSDTAPGHSAPTYWIAGAVGATVLLASLLAHELTHAVVARRAGVPVSDVTLWLFGGVTRLGGEAQTAGTEFRIAVSGPVTSLALAGVFAAVAVVFRQLGVANIAVGVAWWLSGINVLLGLFNLLPGAPLDGGRVLSAYLWRRHGDKVRGQLGATRGGRIVGYALIALGLFEFMTASILSGVWTVFIGWFLLSAAQSEEHRIVTRQSLSGIRVVDAMTARPHTAPGSISVEDFIQSYVLGDRHSAYPVQGPGGAIVGLITLTQLRQVAPGERSTTLVRDAAMPIDQVVTAAPHETLTALLERLAPSRGSRALVMDRGQLVGIVTASDISRLIDVHTLEVPKGADRVL</sequence>
<keyword evidence="10 17" id="KW-1133">Transmembrane helix</keyword>
<gene>
    <name evidence="19" type="ORF">MRAB57_74</name>
</gene>
<dbReference type="Pfam" id="PF00571">
    <property type="entry name" value="CBS"/>
    <property type="match status" value="1"/>
</dbReference>
<reference evidence="19 20" key="1">
    <citation type="submission" date="2017-01" db="EMBL/GenBank/DDBJ databases">
        <authorList>
            <consortium name="Urmite Genomes"/>
        </authorList>
    </citation>
    <scope>NUCLEOTIDE SEQUENCE [LARGE SCALE GENOMIC DNA]</scope>
    <source>
        <strain evidence="19 20">AB57</strain>
    </source>
</reference>
<keyword evidence="8" id="KW-0378">Hydrolase</keyword>
<dbReference type="CDD" id="cd06164">
    <property type="entry name" value="S2P-M50_SpoIVFB_CBS"/>
    <property type="match status" value="1"/>
</dbReference>
<evidence type="ECO:0000256" key="3">
    <source>
        <dbReference type="ARBA" id="ARBA00022475"/>
    </source>
</evidence>
<dbReference type="SMART" id="SM00116">
    <property type="entry name" value="CBS"/>
    <property type="match status" value="2"/>
</dbReference>
<evidence type="ECO:0000256" key="8">
    <source>
        <dbReference type="ARBA" id="ARBA00022801"/>
    </source>
</evidence>
<evidence type="ECO:0000256" key="4">
    <source>
        <dbReference type="ARBA" id="ARBA00022670"/>
    </source>
</evidence>
<name>A0A2U3NL59_9MYCO</name>
<keyword evidence="12 16" id="KW-0129">CBS domain</keyword>
<feature type="domain" description="CBS" evidence="18">
    <location>
        <begin position="315"/>
        <end position="373"/>
    </location>
</feature>
<dbReference type="PIRSF" id="PIRSF006404">
    <property type="entry name" value="UCP006404_Pept_M50_CBS"/>
    <property type="match status" value="1"/>
</dbReference>
<evidence type="ECO:0000256" key="6">
    <source>
        <dbReference type="ARBA" id="ARBA00022723"/>
    </source>
</evidence>
<feature type="transmembrane region" description="Helical" evidence="17">
    <location>
        <begin position="12"/>
        <end position="33"/>
    </location>
</feature>
<dbReference type="InterPro" id="IPR016483">
    <property type="entry name" value="UCP006404_Pept_M50_CBS"/>
</dbReference>
<dbReference type="InterPro" id="IPR046342">
    <property type="entry name" value="CBS_dom_sf"/>
</dbReference>
<evidence type="ECO:0000256" key="2">
    <source>
        <dbReference type="ARBA" id="ARBA00007931"/>
    </source>
</evidence>
<evidence type="ECO:0000256" key="17">
    <source>
        <dbReference type="SAM" id="Phobius"/>
    </source>
</evidence>
<keyword evidence="7" id="KW-0677">Repeat</keyword>
<dbReference type="Gene3D" id="3.10.580.10">
    <property type="entry name" value="CBS-domain"/>
    <property type="match status" value="1"/>
</dbReference>
<dbReference type="GO" id="GO:0005886">
    <property type="term" value="C:plasma membrane"/>
    <property type="evidence" value="ECO:0007669"/>
    <property type="project" value="UniProtKB-SubCell"/>
</dbReference>
<keyword evidence="5 17" id="KW-0812">Transmembrane</keyword>
<feature type="active site" evidence="14">
    <location>
        <position position="67"/>
    </location>
</feature>
<protein>
    <recommendedName>
        <fullName evidence="18">CBS domain-containing protein</fullName>
    </recommendedName>
</protein>
<keyword evidence="9 15" id="KW-0862">Zinc</keyword>
<evidence type="ECO:0000256" key="12">
    <source>
        <dbReference type="ARBA" id="ARBA00023122"/>
    </source>
</evidence>
<feature type="non-terminal residue" evidence="19">
    <location>
        <position position="1"/>
    </location>
</feature>
<dbReference type="PANTHER" id="PTHR39188">
    <property type="entry name" value="MEMBRANE-ASSOCIATED ZINC METALLOPROTEASE M50B"/>
    <property type="match status" value="1"/>
</dbReference>
<evidence type="ECO:0000256" key="16">
    <source>
        <dbReference type="PROSITE-ProRule" id="PRU00703"/>
    </source>
</evidence>
<dbReference type="PROSITE" id="PS51371">
    <property type="entry name" value="CBS"/>
    <property type="match status" value="1"/>
</dbReference>
<evidence type="ECO:0000256" key="1">
    <source>
        <dbReference type="ARBA" id="ARBA00004651"/>
    </source>
</evidence>
<evidence type="ECO:0000256" key="11">
    <source>
        <dbReference type="ARBA" id="ARBA00023049"/>
    </source>
</evidence>
<feature type="binding site" evidence="15">
    <location>
        <position position="70"/>
    </location>
    <ligand>
        <name>Zn(2+)</name>
        <dbReference type="ChEBI" id="CHEBI:29105"/>
        <note>catalytic</note>
    </ligand>
</feature>
<feature type="transmembrane region" description="Helical" evidence="17">
    <location>
        <begin position="45"/>
        <end position="65"/>
    </location>
</feature>
<keyword evidence="4" id="KW-0645">Protease</keyword>
<organism evidence="19 20">
    <name type="scientific">Mycobacterium rhizamassiliense</name>
    <dbReference type="NCBI Taxonomy" id="1841860"/>
    <lineage>
        <taxon>Bacteria</taxon>
        <taxon>Bacillati</taxon>
        <taxon>Actinomycetota</taxon>
        <taxon>Actinomycetes</taxon>
        <taxon>Mycobacteriales</taxon>
        <taxon>Mycobacteriaceae</taxon>
        <taxon>Mycobacterium</taxon>
    </lineage>
</organism>
<feature type="binding site" evidence="15">
    <location>
        <position position="165"/>
    </location>
    <ligand>
        <name>Zn(2+)</name>
        <dbReference type="ChEBI" id="CHEBI:29105"/>
        <note>catalytic</note>
    </ligand>
</feature>
<feature type="transmembrane region" description="Helical" evidence="17">
    <location>
        <begin position="194"/>
        <end position="226"/>
    </location>
</feature>
<dbReference type="InterPro" id="IPR000644">
    <property type="entry name" value="CBS_dom"/>
</dbReference>
<feature type="transmembrane region" description="Helical" evidence="17">
    <location>
        <begin position="142"/>
        <end position="159"/>
    </location>
</feature>
<dbReference type="SUPFAM" id="SSF54631">
    <property type="entry name" value="CBS-domain pair"/>
    <property type="match status" value="1"/>
</dbReference>
<evidence type="ECO:0000256" key="5">
    <source>
        <dbReference type="ARBA" id="ARBA00022692"/>
    </source>
</evidence>
<keyword evidence="13 17" id="KW-0472">Membrane</keyword>
<keyword evidence="20" id="KW-1185">Reference proteome</keyword>